<reference evidence="1" key="1">
    <citation type="journal article" date="2020" name="bioRxiv">
        <title>Chromosome-level reference genome of the European wasp spider Argiope bruennichi: a resource for studies on range expansion and evolutionary adaptation.</title>
        <authorList>
            <person name="Sheffer M.M."/>
            <person name="Hoppe A."/>
            <person name="Krehenwinkel H."/>
            <person name="Uhl G."/>
            <person name="Kuss A.W."/>
            <person name="Jensen L."/>
            <person name="Jensen C."/>
            <person name="Gillespie R.G."/>
            <person name="Hoff K.J."/>
            <person name="Prost S."/>
        </authorList>
    </citation>
    <scope>NUCLEOTIDE SEQUENCE</scope>
</reference>
<proteinExistence type="predicted"/>
<reference evidence="1" key="2">
    <citation type="submission" date="2020-06" db="EMBL/GenBank/DDBJ databases">
        <authorList>
            <person name="Sheffer M."/>
        </authorList>
    </citation>
    <scope>NUCLEOTIDE SEQUENCE</scope>
</reference>
<dbReference type="EMBL" id="JABXBU010002228">
    <property type="protein sequence ID" value="KAF8770037.1"/>
    <property type="molecule type" value="Genomic_DNA"/>
</dbReference>
<organism evidence="1 2">
    <name type="scientific">Argiope bruennichi</name>
    <name type="common">Wasp spider</name>
    <name type="synonym">Aranea bruennichi</name>
    <dbReference type="NCBI Taxonomy" id="94029"/>
    <lineage>
        <taxon>Eukaryota</taxon>
        <taxon>Metazoa</taxon>
        <taxon>Ecdysozoa</taxon>
        <taxon>Arthropoda</taxon>
        <taxon>Chelicerata</taxon>
        <taxon>Arachnida</taxon>
        <taxon>Araneae</taxon>
        <taxon>Araneomorphae</taxon>
        <taxon>Entelegynae</taxon>
        <taxon>Araneoidea</taxon>
        <taxon>Araneidae</taxon>
        <taxon>Argiope</taxon>
    </lineage>
</organism>
<evidence type="ECO:0000313" key="2">
    <source>
        <dbReference type="Proteomes" id="UP000807504"/>
    </source>
</evidence>
<comment type="caution">
    <text evidence="1">The sequence shown here is derived from an EMBL/GenBank/DDBJ whole genome shotgun (WGS) entry which is preliminary data.</text>
</comment>
<protein>
    <submittedName>
        <fullName evidence="1">Uncharacterized protein</fullName>
    </submittedName>
</protein>
<dbReference type="AlphaFoldDB" id="A0A8T0EBA3"/>
<gene>
    <name evidence="1" type="ORF">HNY73_017611</name>
</gene>
<evidence type="ECO:0000313" key="1">
    <source>
        <dbReference type="EMBL" id="KAF8770037.1"/>
    </source>
</evidence>
<sequence>MHEEKTNLHTSFHSIAHHQTEGCSSERMDCSAERRIGNVSTSPCSFLFDCRISKIGMRKKQIFTSCHSIAYNQTEGCSSERMDCSTERRIGNVSTTPCYFLFDYHISKIGMREYTTDV</sequence>
<accession>A0A8T0EBA3</accession>
<dbReference type="Proteomes" id="UP000807504">
    <property type="component" value="Unassembled WGS sequence"/>
</dbReference>
<name>A0A8T0EBA3_ARGBR</name>
<keyword evidence="2" id="KW-1185">Reference proteome</keyword>